<dbReference type="AlphaFoldDB" id="F8Q606"/>
<feature type="compositionally biased region" description="Basic and acidic residues" evidence="1">
    <location>
        <begin position="187"/>
        <end position="203"/>
    </location>
</feature>
<evidence type="ECO:0008006" key="4">
    <source>
        <dbReference type="Google" id="ProtNLM"/>
    </source>
</evidence>
<keyword evidence="3" id="KW-1185">Reference proteome</keyword>
<dbReference type="EMBL" id="GL945484">
    <property type="protein sequence ID" value="EGN96044.1"/>
    <property type="molecule type" value="Genomic_DNA"/>
</dbReference>
<protein>
    <recommendedName>
        <fullName evidence="4">CCHC-type domain-containing protein</fullName>
    </recommendedName>
</protein>
<proteinExistence type="predicted"/>
<sequence length="270" mass="31698">MFNLEYRNQPEPSSSTGHKFTREMINSLPRIEAPPPREVSMEAYVKAEIEKAVRETRLIYQSQLEEVSVLEKRLKKANRAPPLPEREKDHLRAVFMKEGEAAAFRTNWLENRVNAQQLGLDIDHTYRSWLYFADKMEERFKDNFEKESAKNEILTLKQGAETAQVKMTMGRIHHQLDEQRIPQTGKRQPEKSPETKTEKKKDSTGYTYTGGGEKMEVYKAYTERRYYWCGEKGYGSFECKDAQTKKPQFNVIEFLEKMMKEEGENLLADF</sequence>
<dbReference type="eggNOG" id="ENOG502SG3D">
    <property type="taxonomic scope" value="Eukaryota"/>
</dbReference>
<gene>
    <name evidence="2" type="ORF">SERLA73DRAFT_154501</name>
</gene>
<dbReference type="HOGENOM" id="CLU_023196_0_0_1"/>
<evidence type="ECO:0000313" key="2">
    <source>
        <dbReference type="EMBL" id="EGN96044.1"/>
    </source>
</evidence>
<feature type="region of interest" description="Disordered" evidence="1">
    <location>
        <begin position="174"/>
        <end position="206"/>
    </location>
</feature>
<dbReference type="InParanoid" id="F8Q606"/>
<name>F8Q606_SERL3</name>
<evidence type="ECO:0000256" key="1">
    <source>
        <dbReference type="SAM" id="MobiDB-lite"/>
    </source>
</evidence>
<accession>F8Q606</accession>
<evidence type="ECO:0000313" key="3">
    <source>
        <dbReference type="Proteomes" id="UP000008063"/>
    </source>
</evidence>
<dbReference type="Proteomes" id="UP000008063">
    <property type="component" value="Unassembled WGS sequence"/>
</dbReference>
<organism evidence="3">
    <name type="scientific">Serpula lacrymans var. lacrymans (strain S7.3)</name>
    <name type="common">Dry rot fungus</name>
    <dbReference type="NCBI Taxonomy" id="936435"/>
    <lineage>
        <taxon>Eukaryota</taxon>
        <taxon>Fungi</taxon>
        <taxon>Dikarya</taxon>
        <taxon>Basidiomycota</taxon>
        <taxon>Agaricomycotina</taxon>
        <taxon>Agaricomycetes</taxon>
        <taxon>Agaricomycetidae</taxon>
        <taxon>Boletales</taxon>
        <taxon>Coniophorineae</taxon>
        <taxon>Serpulaceae</taxon>
        <taxon>Serpula</taxon>
    </lineage>
</organism>
<reference evidence="3" key="1">
    <citation type="journal article" date="2011" name="Science">
        <title>The plant cell wall-decomposing machinery underlies the functional diversity of forest fungi.</title>
        <authorList>
            <person name="Eastwood D.C."/>
            <person name="Floudas D."/>
            <person name="Binder M."/>
            <person name="Majcherczyk A."/>
            <person name="Schneider P."/>
            <person name="Aerts A."/>
            <person name="Asiegbu F.O."/>
            <person name="Baker S.E."/>
            <person name="Barry K."/>
            <person name="Bendiksby M."/>
            <person name="Blumentritt M."/>
            <person name="Coutinho P.M."/>
            <person name="Cullen D."/>
            <person name="de Vries R.P."/>
            <person name="Gathman A."/>
            <person name="Goodell B."/>
            <person name="Henrissat B."/>
            <person name="Ihrmark K."/>
            <person name="Kauserud H."/>
            <person name="Kohler A."/>
            <person name="LaButti K."/>
            <person name="Lapidus A."/>
            <person name="Lavin J.L."/>
            <person name="Lee Y.-H."/>
            <person name="Lindquist E."/>
            <person name="Lilly W."/>
            <person name="Lucas S."/>
            <person name="Morin E."/>
            <person name="Murat C."/>
            <person name="Oguiza J.A."/>
            <person name="Park J."/>
            <person name="Pisabarro A.G."/>
            <person name="Riley R."/>
            <person name="Rosling A."/>
            <person name="Salamov A."/>
            <person name="Schmidt O."/>
            <person name="Schmutz J."/>
            <person name="Skrede I."/>
            <person name="Stenlid J."/>
            <person name="Wiebenga A."/>
            <person name="Xie X."/>
            <person name="Kuees U."/>
            <person name="Hibbett D.S."/>
            <person name="Hoffmeister D."/>
            <person name="Hoegberg N."/>
            <person name="Martin F."/>
            <person name="Grigoriev I.V."/>
            <person name="Watkinson S.C."/>
        </authorList>
    </citation>
    <scope>NUCLEOTIDE SEQUENCE [LARGE SCALE GENOMIC DNA]</scope>
    <source>
        <strain evidence="3">strain S7.3</strain>
    </source>
</reference>